<evidence type="ECO:0000256" key="11">
    <source>
        <dbReference type="PROSITE-ProRule" id="PRU10055"/>
    </source>
</evidence>
<evidence type="ECO:0000256" key="6">
    <source>
        <dbReference type="ARBA" id="ARBA00023277"/>
    </source>
</evidence>
<evidence type="ECO:0000256" key="5">
    <source>
        <dbReference type="ARBA" id="ARBA00023001"/>
    </source>
</evidence>
<organism evidence="13 14">
    <name type="scientific">Sulfobacillus thermosulfidooxidans (strain DSM 9293 / VKM B-1269 / AT-1)</name>
    <dbReference type="NCBI Taxonomy" id="929705"/>
    <lineage>
        <taxon>Bacteria</taxon>
        <taxon>Bacillati</taxon>
        <taxon>Bacillota</taxon>
        <taxon>Clostridia</taxon>
        <taxon>Eubacteriales</taxon>
        <taxon>Clostridiales Family XVII. Incertae Sedis</taxon>
        <taxon>Sulfobacillus</taxon>
    </lineage>
</organism>
<evidence type="ECO:0000256" key="10">
    <source>
        <dbReference type="PIRSR" id="PIRSR617736-2"/>
    </source>
</evidence>
<dbReference type="OrthoDB" id="2339329at2"/>
<gene>
    <name evidence="13" type="ORF">SAMN00768000_1877</name>
</gene>
<evidence type="ECO:0000256" key="2">
    <source>
        <dbReference type="ARBA" id="ARBA00010838"/>
    </source>
</evidence>
<name>A0A1W1WF67_SULTA</name>
<protein>
    <recommendedName>
        <fullName evidence="3 12">Beta-glucosidase</fullName>
        <ecNumber evidence="3 12">3.2.1.21</ecNumber>
    </recommendedName>
</protein>
<dbReference type="PANTHER" id="PTHR10353">
    <property type="entry name" value="GLYCOSYL HYDROLASE"/>
    <property type="match status" value="1"/>
</dbReference>
<dbReference type="STRING" id="28034.BFX07_02015"/>
<dbReference type="GO" id="GO:0030245">
    <property type="term" value="P:cellulose catabolic process"/>
    <property type="evidence" value="ECO:0007669"/>
    <property type="project" value="UniProtKB-KW"/>
</dbReference>
<dbReference type="InterPro" id="IPR018120">
    <property type="entry name" value="Glyco_hydro_1_AS"/>
</dbReference>
<evidence type="ECO:0000256" key="9">
    <source>
        <dbReference type="PIRSR" id="PIRSR617736-1"/>
    </source>
</evidence>
<sequence>MTSLVKRFPRHFAWGVATASYQIEGAVNEDGRGASIWDVFSHTPGKILHGDTGDIACDHYHRMREDVNLMSQLGISNYRFSISWPRIFPMGYGQKNSRGLDFYDQLTDQLLQENIEPLVTLYHWDLPQALQEKGGWINRDTAFYFRDYAVTVFDKLGDRVHNWITHNEPWVTTVAGHIQGRHAPGLKQPNVARKVAHHLLLSHGLAVESYRDMGKGRIGITLNLHPVYPASSREEDLTAQQLHDAFHNTWFLDPVFTGTYPEELDEILPFDNDFIAEGDLNLIQQPLDFLGVNYYAPHRVRWNPDEISHASLVILPEEPITSMGWPVDAKGLTDLLIRIHYDYGPIPIIITENGAAYEDVVEDGQIHDALRQHYLEMHWDALANSIEQGVPVHGYYVWSFLDNFEWALGYSKRFGIVYVDYLTQQRIVKDSGLAYSRFLREFYEYHHV</sequence>
<dbReference type="PANTHER" id="PTHR10353:SF36">
    <property type="entry name" value="LP05116P"/>
    <property type="match status" value="1"/>
</dbReference>
<feature type="binding site" evidence="10">
    <location>
        <position position="123"/>
    </location>
    <ligand>
        <name>substrate</name>
    </ligand>
</feature>
<dbReference type="GO" id="GO:0005829">
    <property type="term" value="C:cytosol"/>
    <property type="evidence" value="ECO:0007669"/>
    <property type="project" value="TreeGrafter"/>
</dbReference>
<comment type="similarity">
    <text evidence="2 12">Belongs to the glycosyl hydrolase 1 family.</text>
</comment>
<dbReference type="FunFam" id="3.20.20.80:FF:000004">
    <property type="entry name" value="Beta-glucosidase 6-phospho-beta-glucosidase"/>
    <property type="match status" value="1"/>
</dbReference>
<dbReference type="Gene3D" id="3.20.20.80">
    <property type="entry name" value="Glycosidases"/>
    <property type="match status" value="1"/>
</dbReference>
<dbReference type="NCBIfam" id="TIGR03356">
    <property type="entry name" value="BGL"/>
    <property type="match status" value="1"/>
</dbReference>
<dbReference type="PROSITE" id="PS00653">
    <property type="entry name" value="GLYCOSYL_HYDROL_F1_2"/>
    <property type="match status" value="1"/>
</dbReference>
<dbReference type="Proteomes" id="UP000192660">
    <property type="component" value="Unassembled WGS sequence"/>
</dbReference>
<feature type="active site" description="Nucleophile" evidence="9 11">
    <location>
        <position position="352"/>
    </location>
</feature>
<reference evidence="14" key="1">
    <citation type="submission" date="2017-04" db="EMBL/GenBank/DDBJ databases">
        <authorList>
            <person name="Varghese N."/>
            <person name="Submissions S."/>
        </authorList>
    </citation>
    <scope>NUCLEOTIDE SEQUENCE [LARGE SCALE GENOMIC DNA]</scope>
    <source>
        <strain evidence="14">DSM 9293</strain>
    </source>
</reference>
<comment type="catalytic activity">
    <reaction evidence="1 12">
        <text>Hydrolysis of terminal, non-reducing beta-D-glucosyl residues with release of beta-D-glucose.</text>
        <dbReference type="EC" id="3.2.1.21"/>
    </reaction>
</comment>
<evidence type="ECO:0000256" key="12">
    <source>
        <dbReference type="RuleBase" id="RU361175"/>
    </source>
</evidence>
<dbReference type="EC" id="3.2.1.21" evidence="3 12"/>
<dbReference type="InterPro" id="IPR017736">
    <property type="entry name" value="Glyco_hydro_1_beta-glucosidase"/>
</dbReference>
<dbReference type="InterPro" id="IPR017853">
    <property type="entry name" value="GH"/>
</dbReference>
<dbReference type="GO" id="GO:0008422">
    <property type="term" value="F:beta-glucosidase activity"/>
    <property type="evidence" value="ECO:0007669"/>
    <property type="project" value="UniProtKB-EC"/>
</dbReference>
<evidence type="ECO:0000313" key="13">
    <source>
        <dbReference type="EMBL" id="SMC04842.1"/>
    </source>
</evidence>
<dbReference type="InterPro" id="IPR001360">
    <property type="entry name" value="Glyco_hydro_1"/>
</dbReference>
<feature type="binding site" evidence="10">
    <location>
        <begin position="405"/>
        <end position="406"/>
    </location>
    <ligand>
        <name>substrate</name>
    </ligand>
</feature>
<dbReference type="InterPro" id="IPR033132">
    <property type="entry name" value="GH_1_N_CS"/>
</dbReference>
<dbReference type="PRINTS" id="PR00131">
    <property type="entry name" value="GLHYDRLASE1"/>
</dbReference>
<keyword evidence="5" id="KW-0136">Cellulose degradation</keyword>
<feature type="binding site" evidence="10">
    <location>
        <position position="398"/>
    </location>
    <ligand>
        <name>substrate</name>
    </ligand>
</feature>
<evidence type="ECO:0000256" key="4">
    <source>
        <dbReference type="ARBA" id="ARBA00022801"/>
    </source>
</evidence>
<feature type="binding site" evidence="10">
    <location>
        <position position="22"/>
    </location>
    <ligand>
        <name>substrate</name>
    </ligand>
</feature>
<feature type="binding site" evidence="10">
    <location>
        <position position="167"/>
    </location>
    <ligand>
        <name>substrate</name>
    </ligand>
</feature>
<evidence type="ECO:0000256" key="8">
    <source>
        <dbReference type="ARBA" id="ARBA00023326"/>
    </source>
</evidence>
<proteinExistence type="inferred from homology"/>
<evidence type="ECO:0000313" key="14">
    <source>
        <dbReference type="Proteomes" id="UP000192660"/>
    </source>
</evidence>
<evidence type="ECO:0000256" key="7">
    <source>
        <dbReference type="ARBA" id="ARBA00023295"/>
    </source>
</evidence>
<dbReference type="PROSITE" id="PS00572">
    <property type="entry name" value="GLYCOSYL_HYDROL_F1_1"/>
    <property type="match status" value="1"/>
</dbReference>
<evidence type="ECO:0000256" key="3">
    <source>
        <dbReference type="ARBA" id="ARBA00012744"/>
    </source>
</evidence>
<keyword evidence="8" id="KW-0624">Polysaccharide degradation</keyword>
<keyword evidence="14" id="KW-1185">Reference proteome</keyword>
<keyword evidence="7 12" id="KW-0326">Glycosidase</keyword>
<feature type="binding site" evidence="10">
    <location>
        <position position="295"/>
    </location>
    <ligand>
        <name>substrate</name>
    </ligand>
</feature>
<accession>A0A1W1WF67</accession>
<keyword evidence="6" id="KW-0119">Carbohydrate metabolism</keyword>
<dbReference type="SUPFAM" id="SSF51445">
    <property type="entry name" value="(Trans)glycosidases"/>
    <property type="match status" value="1"/>
</dbReference>
<evidence type="ECO:0000256" key="1">
    <source>
        <dbReference type="ARBA" id="ARBA00000448"/>
    </source>
</evidence>
<dbReference type="RefSeq" id="WP_084661372.1">
    <property type="nucleotide sequence ID" value="NZ_FWWY01000001.1"/>
</dbReference>
<feature type="active site" description="Proton donor" evidence="9">
    <location>
        <position position="168"/>
    </location>
</feature>
<dbReference type="EMBL" id="FWWY01000001">
    <property type="protein sequence ID" value="SMC04842.1"/>
    <property type="molecule type" value="Genomic_DNA"/>
</dbReference>
<dbReference type="AlphaFoldDB" id="A0A1W1WF67"/>
<dbReference type="Pfam" id="PF00232">
    <property type="entry name" value="Glyco_hydro_1"/>
    <property type="match status" value="1"/>
</dbReference>
<keyword evidence="4 12" id="KW-0378">Hydrolase</keyword>